<accession>A0A9N9K9M7</accession>
<dbReference type="PROSITE" id="PS51998">
    <property type="entry name" value="DEK_C"/>
    <property type="match status" value="1"/>
</dbReference>
<evidence type="ECO:0000313" key="2">
    <source>
        <dbReference type="EMBL" id="CAG8817062.1"/>
    </source>
</evidence>
<feature type="non-terminal residue" evidence="2">
    <location>
        <position position="1"/>
    </location>
</feature>
<gene>
    <name evidence="2" type="ORF">DERYTH_LOCUS26382</name>
</gene>
<dbReference type="Proteomes" id="UP000789405">
    <property type="component" value="Unassembled WGS sequence"/>
</dbReference>
<name>A0A9N9K9M7_9GLOM</name>
<dbReference type="Pfam" id="PF08766">
    <property type="entry name" value="DEK_C"/>
    <property type="match status" value="1"/>
</dbReference>
<evidence type="ECO:0000313" key="3">
    <source>
        <dbReference type="Proteomes" id="UP000789405"/>
    </source>
</evidence>
<feature type="domain" description="DEK-C" evidence="1">
    <location>
        <begin position="36"/>
        <end position="91"/>
    </location>
</feature>
<dbReference type="InterPro" id="IPR014876">
    <property type="entry name" value="DEK_C"/>
</dbReference>
<proteinExistence type="predicted"/>
<dbReference type="OrthoDB" id="370884at2759"/>
<dbReference type="SUPFAM" id="SSF109715">
    <property type="entry name" value="DEK C-terminal domain"/>
    <property type="match status" value="1"/>
</dbReference>
<dbReference type="AlphaFoldDB" id="A0A9N9K9M7"/>
<dbReference type="Gene3D" id="1.10.10.60">
    <property type="entry name" value="Homeodomain-like"/>
    <property type="match status" value="1"/>
</dbReference>
<dbReference type="EMBL" id="CAJVPY010054760">
    <property type="protein sequence ID" value="CAG8817062.1"/>
    <property type="molecule type" value="Genomic_DNA"/>
</dbReference>
<keyword evidence="3" id="KW-1185">Reference proteome</keyword>
<organism evidence="2 3">
    <name type="scientific">Dentiscutata erythropus</name>
    <dbReference type="NCBI Taxonomy" id="1348616"/>
    <lineage>
        <taxon>Eukaryota</taxon>
        <taxon>Fungi</taxon>
        <taxon>Fungi incertae sedis</taxon>
        <taxon>Mucoromycota</taxon>
        <taxon>Glomeromycotina</taxon>
        <taxon>Glomeromycetes</taxon>
        <taxon>Diversisporales</taxon>
        <taxon>Gigasporaceae</taxon>
        <taxon>Dentiscutata</taxon>
    </lineage>
</organism>
<comment type="caution">
    <text evidence="2">The sequence shown here is derived from an EMBL/GenBank/DDBJ whole genome shotgun (WGS) entry which is preliminary data.</text>
</comment>
<protein>
    <submittedName>
        <fullName evidence="2">8282_t:CDS:1</fullName>
    </submittedName>
</protein>
<reference evidence="2" key="1">
    <citation type="submission" date="2021-06" db="EMBL/GenBank/DDBJ databases">
        <authorList>
            <person name="Kallberg Y."/>
            <person name="Tangrot J."/>
            <person name="Rosling A."/>
        </authorList>
    </citation>
    <scope>NUCLEOTIDE SEQUENCE</scope>
    <source>
        <strain evidence="2">MA453B</strain>
    </source>
</reference>
<evidence type="ECO:0000259" key="1">
    <source>
        <dbReference type="PROSITE" id="PS51998"/>
    </source>
</evidence>
<sequence>NRGSAALRVDNELSGSRPASLIEAGYYGSSIIDSGFPSDEEILQEIRNLLSAANLMTITKKQVRDELSQFFGMDMSSKKEYINNCIELILQGKL</sequence>